<proteinExistence type="predicted"/>
<dbReference type="Gene3D" id="1.10.357.10">
    <property type="entry name" value="Tetracycline Repressor, domain 2"/>
    <property type="match status" value="1"/>
</dbReference>
<dbReference type="InterPro" id="IPR001647">
    <property type="entry name" value="HTH_TetR"/>
</dbReference>
<feature type="DNA-binding region" description="H-T-H motif" evidence="2">
    <location>
        <begin position="30"/>
        <end position="49"/>
    </location>
</feature>
<dbReference type="AlphaFoldDB" id="A0A7U5BFA5"/>
<evidence type="ECO:0000256" key="2">
    <source>
        <dbReference type="PROSITE-ProRule" id="PRU00335"/>
    </source>
</evidence>
<evidence type="ECO:0000256" key="1">
    <source>
        <dbReference type="ARBA" id="ARBA00023125"/>
    </source>
</evidence>
<dbReference type="EMBL" id="CP010836">
    <property type="protein sequence ID" value="AJP74212.1"/>
    <property type="molecule type" value="Genomic_DNA"/>
</dbReference>
<organism evidence="4 5">
    <name type="scientific">Sphingomonas hengshuiensis</name>
    <dbReference type="NCBI Taxonomy" id="1609977"/>
    <lineage>
        <taxon>Bacteria</taxon>
        <taxon>Pseudomonadati</taxon>
        <taxon>Pseudomonadota</taxon>
        <taxon>Alphaproteobacteria</taxon>
        <taxon>Sphingomonadales</taxon>
        <taxon>Sphingomonadaceae</taxon>
        <taxon>Sphingomonas</taxon>
    </lineage>
</organism>
<dbReference type="PROSITE" id="PS50977">
    <property type="entry name" value="HTH_TETR_2"/>
    <property type="match status" value="1"/>
</dbReference>
<evidence type="ECO:0000259" key="3">
    <source>
        <dbReference type="PROSITE" id="PS50977"/>
    </source>
</evidence>
<evidence type="ECO:0000313" key="4">
    <source>
        <dbReference type="EMBL" id="AJP74212.1"/>
    </source>
</evidence>
<dbReference type="InterPro" id="IPR009057">
    <property type="entry name" value="Homeodomain-like_sf"/>
</dbReference>
<gene>
    <name evidence="4" type="ORF">TS85_02750</name>
</gene>
<reference evidence="4 5" key="1">
    <citation type="journal article" date="2015" name="Int. J. Syst. Evol. Microbiol.">
        <title>Sphingomonas hengshuiensis sp. nov., isolated from lake wetland.</title>
        <authorList>
            <person name="Wei S."/>
            <person name="Wang T."/>
            <person name="Liu H."/>
            <person name="Zhang C."/>
            <person name="Guo J."/>
            <person name="Wang Q."/>
            <person name="Liang K."/>
            <person name="Zhang Z."/>
        </authorList>
    </citation>
    <scope>NUCLEOTIDE SEQUENCE [LARGE SCALE GENOMIC DNA]</scope>
    <source>
        <strain evidence="4 5">WHSC-8</strain>
    </source>
</reference>
<dbReference type="Proteomes" id="UP000032300">
    <property type="component" value="Chromosome"/>
</dbReference>
<evidence type="ECO:0000313" key="5">
    <source>
        <dbReference type="Proteomes" id="UP000032300"/>
    </source>
</evidence>
<feature type="domain" description="HTH tetR-type" evidence="3">
    <location>
        <begin position="9"/>
        <end position="67"/>
    </location>
</feature>
<dbReference type="Pfam" id="PF00440">
    <property type="entry name" value="TetR_N"/>
    <property type="match status" value="1"/>
</dbReference>
<name>A0A7U5BFA5_9SPHN</name>
<sequence length="192" mass="20581">MSQSVSDNPQTRARIEAAAVAVMGDGAKLTHDAVAERAGISRRTVYRYFPDQTALRQGAWKQLAPAGGIPQTLDQLLGEMRARFAQFDANAPAMTVAMASAEGRAIRNAVTPDRVAAYRAMLDAPSRALPEPDRTLAVAAVQLLSSEVAWREMRDQWGLTGDAIGIACRWAVEVLLADLRKRGDAPLTAGPA</sequence>
<dbReference type="SUPFAM" id="SSF46689">
    <property type="entry name" value="Homeodomain-like"/>
    <property type="match status" value="1"/>
</dbReference>
<dbReference type="GO" id="GO:0003677">
    <property type="term" value="F:DNA binding"/>
    <property type="evidence" value="ECO:0007669"/>
    <property type="project" value="UniProtKB-UniRule"/>
</dbReference>
<reference evidence="4 5" key="2">
    <citation type="submission" date="2015-02" db="EMBL/GenBank/DDBJ databases">
        <title>The complete genome of Sphingomonas hengshuiensis sp. WHSC-8 isolated from soil of Hengshui Lake.</title>
        <authorList>
            <person name="Wei S."/>
            <person name="Guo J."/>
            <person name="Su C."/>
            <person name="Wu R."/>
            <person name="Zhang Z."/>
            <person name="Liang K."/>
            <person name="Li H."/>
            <person name="Wang T."/>
            <person name="Liu H."/>
            <person name="Zhang C."/>
            <person name="Li Z."/>
            <person name="Wang Q."/>
            <person name="Meng J."/>
        </authorList>
    </citation>
    <scope>NUCLEOTIDE SEQUENCE [LARGE SCALE GENOMIC DNA]</scope>
    <source>
        <strain evidence="4 5">WHSC-8</strain>
    </source>
</reference>
<keyword evidence="5" id="KW-1185">Reference proteome</keyword>
<protein>
    <recommendedName>
        <fullName evidence="3">HTH tetR-type domain-containing protein</fullName>
    </recommendedName>
</protein>
<dbReference type="KEGG" id="sphi:TS85_02750"/>
<keyword evidence="1 2" id="KW-0238">DNA-binding</keyword>
<accession>A0A7U5BFA5</accession>